<evidence type="ECO:0000313" key="2">
    <source>
        <dbReference type="Proteomes" id="UP000094801"/>
    </source>
</evidence>
<evidence type="ECO:0000313" key="1">
    <source>
        <dbReference type="EMBL" id="ODV85698.1"/>
    </source>
</evidence>
<protein>
    <submittedName>
        <fullName evidence="1">Uncharacterized protein</fullName>
    </submittedName>
</protein>
<keyword evidence="2" id="KW-1185">Reference proteome</keyword>
<dbReference type="EMBL" id="KV453851">
    <property type="protein sequence ID" value="ODV85698.1"/>
    <property type="molecule type" value="Genomic_DNA"/>
</dbReference>
<accession>A0A1E4T1X6</accession>
<sequence>MKRKFVPLWNIYFDSDSEQCLQFTQRQSTEYVLLWGNNVSFQTSLSATRVSKWVSSCTSYGGF</sequence>
<name>A0A1E4T1X6_9ASCO</name>
<reference evidence="2" key="1">
    <citation type="submission" date="2016-04" db="EMBL/GenBank/DDBJ databases">
        <title>Comparative genomics of biotechnologically important yeasts.</title>
        <authorList>
            <consortium name="DOE Joint Genome Institute"/>
            <person name="Riley R."/>
            <person name="Haridas S."/>
            <person name="Wolfe K.H."/>
            <person name="Lopes M.R."/>
            <person name="Hittinger C.T."/>
            <person name="Goker M."/>
            <person name="Salamov A."/>
            <person name="Wisecaver J."/>
            <person name="Long T.M."/>
            <person name="Aerts A.L."/>
            <person name="Barry K."/>
            <person name="Choi C."/>
            <person name="Clum A."/>
            <person name="Coughlan A.Y."/>
            <person name="Deshpande S."/>
            <person name="Douglass A.P."/>
            <person name="Hanson S.J."/>
            <person name="Klenk H.-P."/>
            <person name="Labutti K."/>
            <person name="Lapidus A."/>
            <person name="Lindquist E."/>
            <person name="Lipzen A."/>
            <person name="Meier-Kolthoff J.P."/>
            <person name="Ohm R.A."/>
            <person name="Otillar R.P."/>
            <person name="Pangilinan J."/>
            <person name="Peng Y."/>
            <person name="Rokas A."/>
            <person name="Rosa C.A."/>
            <person name="Scheuner C."/>
            <person name="Sibirny A.A."/>
            <person name="Slot J.C."/>
            <person name="Stielow J.B."/>
            <person name="Sun H."/>
            <person name="Kurtzman C.P."/>
            <person name="Blackwell M."/>
            <person name="Grigoriev I.V."/>
            <person name="Jeffries T.W."/>
        </authorList>
    </citation>
    <scope>NUCLEOTIDE SEQUENCE [LARGE SCALE GENOMIC DNA]</scope>
    <source>
        <strain evidence="2">NRRL YB-2248</strain>
    </source>
</reference>
<organism evidence="1 2">
    <name type="scientific">[Candida] arabinofermentans NRRL YB-2248</name>
    <dbReference type="NCBI Taxonomy" id="983967"/>
    <lineage>
        <taxon>Eukaryota</taxon>
        <taxon>Fungi</taxon>
        <taxon>Dikarya</taxon>
        <taxon>Ascomycota</taxon>
        <taxon>Saccharomycotina</taxon>
        <taxon>Pichiomycetes</taxon>
        <taxon>Pichiales</taxon>
        <taxon>Pichiaceae</taxon>
        <taxon>Ogataea</taxon>
        <taxon>Ogataea/Candida clade</taxon>
    </lineage>
</organism>
<proteinExistence type="predicted"/>
<dbReference type="AlphaFoldDB" id="A0A1E4T1X6"/>
<gene>
    <name evidence="1" type="ORF">CANARDRAFT_27799</name>
</gene>
<dbReference type="Proteomes" id="UP000094801">
    <property type="component" value="Unassembled WGS sequence"/>
</dbReference>